<dbReference type="Gene3D" id="2.60.120.10">
    <property type="entry name" value="Jelly Rolls"/>
    <property type="match status" value="1"/>
</dbReference>
<evidence type="ECO:0000259" key="1">
    <source>
        <dbReference type="Pfam" id="PF07883"/>
    </source>
</evidence>
<gene>
    <name evidence="2" type="ORF">SAMN04488047_10568</name>
</gene>
<accession>A0A1I5PEK8</accession>
<dbReference type="EMBL" id="FOXA01000005">
    <property type="protein sequence ID" value="SFP32475.1"/>
    <property type="molecule type" value="Genomic_DNA"/>
</dbReference>
<dbReference type="Pfam" id="PF07883">
    <property type="entry name" value="Cupin_2"/>
    <property type="match status" value="1"/>
</dbReference>
<organism evidence="2 3">
    <name type="scientific">Tranquillimonas alkanivorans</name>
    <dbReference type="NCBI Taxonomy" id="441119"/>
    <lineage>
        <taxon>Bacteria</taxon>
        <taxon>Pseudomonadati</taxon>
        <taxon>Pseudomonadota</taxon>
        <taxon>Alphaproteobacteria</taxon>
        <taxon>Rhodobacterales</taxon>
        <taxon>Roseobacteraceae</taxon>
        <taxon>Tranquillimonas</taxon>
    </lineage>
</organism>
<name>A0A1I5PEK8_9RHOB</name>
<dbReference type="SUPFAM" id="SSF51182">
    <property type="entry name" value="RmlC-like cupins"/>
    <property type="match status" value="1"/>
</dbReference>
<dbReference type="InterPro" id="IPR014710">
    <property type="entry name" value="RmlC-like_jellyroll"/>
</dbReference>
<proteinExistence type="predicted"/>
<reference evidence="2 3" key="1">
    <citation type="submission" date="2016-10" db="EMBL/GenBank/DDBJ databases">
        <authorList>
            <person name="de Groot N.N."/>
        </authorList>
    </citation>
    <scope>NUCLEOTIDE SEQUENCE [LARGE SCALE GENOMIC DNA]</scope>
    <source>
        <strain evidence="2 3">DSM 19547</strain>
    </source>
</reference>
<sequence length="128" mass="14228">MTLPVLIRRDDPDVQSWNDARRGVLTFRLLIDGGAGPTAGLCQGTARLDPRGYETAHHHDIAETAHVLSGRGRLRLGDKTFEVEAGDTVHIAPHTVHAWSANDAPLEVFWTFPADRFDDIAYHFENDT</sequence>
<keyword evidence="3" id="KW-1185">Reference proteome</keyword>
<dbReference type="OrthoDB" id="5592106at2"/>
<feature type="domain" description="Cupin type-2" evidence="1">
    <location>
        <begin position="46"/>
        <end position="112"/>
    </location>
</feature>
<dbReference type="STRING" id="441119.SAMN04488047_10568"/>
<dbReference type="InterPro" id="IPR013096">
    <property type="entry name" value="Cupin_2"/>
</dbReference>
<evidence type="ECO:0000313" key="3">
    <source>
        <dbReference type="Proteomes" id="UP000199356"/>
    </source>
</evidence>
<dbReference type="RefSeq" id="WP_093420212.1">
    <property type="nucleotide sequence ID" value="NZ_FOXA01000005.1"/>
</dbReference>
<evidence type="ECO:0000313" key="2">
    <source>
        <dbReference type="EMBL" id="SFP32475.1"/>
    </source>
</evidence>
<dbReference type="Proteomes" id="UP000199356">
    <property type="component" value="Unassembled WGS sequence"/>
</dbReference>
<dbReference type="AlphaFoldDB" id="A0A1I5PEK8"/>
<dbReference type="InterPro" id="IPR011051">
    <property type="entry name" value="RmlC_Cupin_sf"/>
</dbReference>
<protein>
    <submittedName>
        <fullName evidence="2">Cupin domain-containing protein</fullName>
    </submittedName>
</protein>